<feature type="region of interest" description="Disordered" evidence="1">
    <location>
        <begin position="723"/>
        <end position="828"/>
    </location>
</feature>
<protein>
    <recommendedName>
        <fullName evidence="2">DUF4326 domain-containing protein</fullName>
    </recommendedName>
</protein>
<dbReference type="PRINTS" id="PR01217">
    <property type="entry name" value="PRICHEXTENSN"/>
</dbReference>
<feature type="compositionally biased region" description="Pro residues" evidence="1">
    <location>
        <begin position="724"/>
        <end position="740"/>
    </location>
</feature>
<evidence type="ECO:0000256" key="1">
    <source>
        <dbReference type="SAM" id="MobiDB-lite"/>
    </source>
</evidence>
<feature type="compositionally biased region" description="Basic residues" evidence="1">
    <location>
        <begin position="741"/>
        <end position="756"/>
    </location>
</feature>
<feature type="region of interest" description="Disordered" evidence="1">
    <location>
        <begin position="574"/>
        <end position="611"/>
    </location>
</feature>
<sequence>MTDHQEKKTLLFPKARHAAGLHARATELKKPSPFQMDFATTPDVRPPTIVPTPDGAGRLVHSADGSPVLLSVGGDADPAPYARTLAATRRVQVVTVRFEQMIPARVREKLAADQALPHISAATRPAQLFLLREVPADLRALVVAKCVDVLLPREEKKEAAAPPPAPGSWAQFYHENFQRWYDHELRTNPRRIDTADVRREAQAEYDGEVDPGVVVAHLVERYRAIPGGGARGRFVFAETAGAIAQTLERAPYKDALMASLEWELRTLLAGKGAFTLNARARGEYLFDALAAILCKYVETIETPEQRYGRLYTRRINRLKTGAIPASAKARFDARYLEEIERLYEARKRRAEGRDDDSPPPPDADLRAAVALFEREVFDAHQHSLLNYMQAAALPIVFLDSANPVGASAAFFRAKVKSGAFAVRKLHEATIAHLWPEFAMNTALSAQQFGYVVALAQKVLYRQIVELLREFLLRAVPGRRAFRATRAGPPAENLAALLVDPRKACRAPNSGASARRVAIPLGDLVICYSGKAFTCHSETEVRNLVRRDGAAAVNPDSGKPFPAAFIERIQRRLGIVPPTKPKPASTKPKPATPKPKPATAKPATAKPASPKLEPVEHKAPTVVCLRRTKKEGVVQGCSLYIGRAWSMGGWRLKKSKWANPFSLKKHGLDSLEMYRQHVLARPDLVAALPELGGHVLGCWCKGRHACHGDVLVELYAEYVVRRKAPSPPKAAPSPPKAAPSPPKRRSRTAPPPKKRGVAPKNPNPKKASPPKKKAPPKRRSRTPPPKKKASPPQKRRSRTPPPKRRSRTPPQWNPPWHTGGRSPPPKPRLRRLTTAEAIESIQKKEGAFWADF</sequence>
<reference evidence="3" key="1">
    <citation type="journal article" date="2019" name="MBio">
        <title>Virus Genomes from Deep Sea Sediments Expand the Ocean Megavirome and Support Independent Origins of Viral Gigantism.</title>
        <authorList>
            <person name="Backstrom D."/>
            <person name="Yutin N."/>
            <person name="Jorgensen S.L."/>
            <person name="Dharamshi J."/>
            <person name="Homa F."/>
            <person name="Zaremba-Niedwiedzka K."/>
            <person name="Spang A."/>
            <person name="Wolf Y.I."/>
            <person name="Koonin E.V."/>
            <person name="Ettema T.J."/>
        </authorList>
    </citation>
    <scope>NUCLEOTIDE SEQUENCE</scope>
</reference>
<dbReference type="Pfam" id="PF14216">
    <property type="entry name" value="DUF4326"/>
    <property type="match status" value="1"/>
</dbReference>
<feature type="compositionally biased region" description="Low complexity" evidence="1">
    <location>
        <begin position="596"/>
        <end position="610"/>
    </location>
</feature>
<feature type="domain" description="DUF4326" evidence="2">
    <location>
        <begin position="629"/>
        <end position="712"/>
    </location>
</feature>
<gene>
    <name evidence="3" type="ORF">LCMAC103_02020</name>
</gene>
<feature type="compositionally biased region" description="Basic residues" evidence="1">
    <location>
        <begin position="767"/>
        <end position="806"/>
    </location>
</feature>
<evidence type="ECO:0000259" key="2">
    <source>
        <dbReference type="Pfam" id="PF14216"/>
    </source>
</evidence>
<dbReference type="InterPro" id="IPR025475">
    <property type="entry name" value="DUF4326"/>
</dbReference>
<accession>A0A481YWB6</accession>
<proteinExistence type="predicted"/>
<dbReference type="EMBL" id="MK500337">
    <property type="protein sequence ID" value="QBK86864.1"/>
    <property type="molecule type" value="Genomic_DNA"/>
</dbReference>
<name>A0A481YWB6_9VIRU</name>
<organism evidence="3">
    <name type="scientific">Marseillevirus LCMAC103</name>
    <dbReference type="NCBI Taxonomy" id="2506604"/>
    <lineage>
        <taxon>Viruses</taxon>
        <taxon>Varidnaviria</taxon>
        <taxon>Bamfordvirae</taxon>
        <taxon>Nucleocytoviricota</taxon>
        <taxon>Megaviricetes</taxon>
        <taxon>Pimascovirales</taxon>
        <taxon>Pimascovirales incertae sedis</taxon>
        <taxon>Marseilleviridae</taxon>
    </lineage>
</organism>
<evidence type="ECO:0000313" key="3">
    <source>
        <dbReference type="EMBL" id="QBK86864.1"/>
    </source>
</evidence>